<dbReference type="SUPFAM" id="SSF48452">
    <property type="entry name" value="TPR-like"/>
    <property type="match status" value="1"/>
</dbReference>
<reference evidence="3" key="1">
    <citation type="journal article" date="2008" name="Nature">
        <title>The amphioxus genome and the evolution of the chordate karyotype.</title>
        <authorList>
            <consortium name="US DOE Joint Genome Institute (JGI-PGF)"/>
            <person name="Putnam N.H."/>
            <person name="Butts T."/>
            <person name="Ferrier D.E.K."/>
            <person name="Furlong R.F."/>
            <person name="Hellsten U."/>
            <person name="Kawashima T."/>
            <person name="Robinson-Rechavi M."/>
            <person name="Shoguchi E."/>
            <person name="Terry A."/>
            <person name="Yu J.-K."/>
            <person name="Benito-Gutierrez E.L."/>
            <person name="Dubchak I."/>
            <person name="Garcia-Fernandez J."/>
            <person name="Gibson-Brown J.J."/>
            <person name="Grigoriev I.V."/>
            <person name="Horton A.C."/>
            <person name="de Jong P.J."/>
            <person name="Jurka J."/>
            <person name="Kapitonov V.V."/>
            <person name="Kohara Y."/>
            <person name="Kuroki Y."/>
            <person name="Lindquist E."/>
            <person name="Lucas S."/>
            <person name="Osoegawa K."/>
            <person name="Pennacchio L.A."/>
            <person name="Salamov A.A."/>
            <person name="Satou Y."/>
            <person name="Sauka-Spengler T."/>
            <person name="Schmutz J."/>
            <person name="Shin-I T."/>
            <person name="Toyoda A."/>
            <person name="Bronner-Fraser M."/>
            <person name="Fujiyama A."/>
            <person name="Holland L.Z."/>
            <person name="Holland P.W.H."/>
            <person name="Satoh N."/>
            <person name="Rokhsar D.S."/>
        </authorList>
    </citation>
    <scope>NUCLEOTIDE SEQUENCE [LARGE SCALE GENOMIC DNA]</scope>
    <source>
        <strain evidence="3">S238N-H82</strain>
        <tissue evidence="3">Testes</tissue>
    </source>
</reference>
<feature type="repeat" description="TPR" evidence="1">
    <location>
        <begin position="604"/>
        <end position="637"/>
    </location>
</feature>
<dbReference type="EMBL" id="GG666666">
    <property type="protein sequence ID" value="EEN44838.1"/>
    <property type="molecule type" value="Genomic_DNA"/>
</dbReference>
<feature type="repeat" description="TPR" evidence="1">
    <location>
        <begin position="648"/>
        <end position="681"/>
    </location>
</feature>
<sequence>MSTMLRVAGTLLPVDVQCRRFVTAKRYDLAETGYGRALLAAMSDMDRLQEVEVLKSLGDLKVEKGRLHKTEASRNLERGLNLYRAALLRCEDPGEGESLVHRVKLAEKLKQNTPIAGSHGDTVIPTVARTSEIFQDLDKTWANGGHMDSILDGFTKFLVEGITESNKLLEVEAIKSLGDVNLKRGRDLKEPRHLTKATALYSTALERCDDPHGKTVLSHRLLHAAKVRRDMQAVKRRVTSKGNKESYKLPPVRQCVGVHSEDGNVLASTPRLYKEHLQRGDEAVRRRDLDSAEQHFSAALRIVHVRDPTGLQYANEFSPLHKLGDVYCRRGCQTGDGGDFVKAAALYQAAVARSGDGVLNTDIDETIVEMEILFIKHALGIITVNIKGENSHKYRDSLYKMRHQIKQEMKTIDKELNPYIHDEESQLAREIEAKRADAVRGLFEKIAEDRKALITQLVDECIAVMGPPPCLLFHIKLFSNPPGVKGELYSLYNNNTEAIRCYEEAQKDLTTRPNQAALLAKLGLSWAGLGDFRKAIDYYEQALQMFKTCYTSSTEHHYFVWVLLKLGSAWHNLADFKKAISYFEKALDMCNKLYGETTVHCDIAEALNGLGLAFQRLGDHTKALDYFQKTLDTDRMVNGMSTDHIEIATSLHNIGLGLHEKGDFKEAVRFYEQALQMRKNLYGQGTAHDDIAVSLTSLGGVWHDLGDPRKAIRYRELALQMYRAIYEESGEDGFLWRTDNREGRRDGGVNGSTVGISHENIPLSFAGPIRHKTCLTEGSRGQSLPRQRCLSGKSRSETRTARLFVNTASPRAEITRLLKELTPLYVAENTEMKTYPTHEHTTVGTAGVSISAGASEESRLPGEGVSRVKYTTAAPRGDGTKGRLTPGGREQISADVAVKVMPSDRVGSPKEEEIVYCEHRATEVGKGHAAHEVSCVVMAAARRLATDSSSFFSGSPCGPGYQTQAGGRGVGTGRGRRGTAPRGTEQRSGSHRPLGRAAQPQALVHIADNGPGLAEDLATLN</sequence>
<dbReference type="PANTHER" id="PTHR19959">
    <property type="entry name" value="KINESIN LIGHT CHAIN"/>
    <property type="match status" value="1"/>
</dbReference>
<dbReference type="Pfam" id="PF13424">
    <property type="entry name" value="TPR_12"/>
    <property type="match status" value="1"/>
</dbReference>
<evidence type="ECO:0000313" key="3">
    <source>
        <dbReference type="EMBL" id="EEN44838.1"/>
    </source>
</evidence>
<feature type="repeat" description="TPR" evidence="1">
    <location>
        <begin position="516"/>
        <end position="549"/>
    </location>
</feature>
<dbReference type="PROSITE" id="PS50293">
    <property type="entry name" value="TPR_REGION"/>
    <property type="match status" value="2"/>
</dbReference>
<feature type="repeat" description="TPR" evidence="1">
    <location>
        <begin position="560"/>
        <end position="593"/>
    </location>
</feature>
<name>C3ZRN8_BRAFL</name>
<dbReference type="Gene3D" id="1.25.40.10">
    <property type="entry name" value="Tetratricopeptide repeat domain"/>
    <property type="match status" value="2"/>
</dbReference>
<evidence type="ECO:0000256" key="1">
    <source>
        <dbReference type="PROSITE-ProRule" id="PRU00339"/>
    </source>
</evidence>
<dbReference type="SMART" id="SM00028">
    <property type="entry name" value="TPR"/>
    <property type="match status" value="7"/>
</dbReference>
<dbReference type="InterPro" id="IPR011990">
    <property type="entry name" value="TPR-like_helical_dom_sf"/>
</dbReference>
<evidence type="ECO:0000256" key="2">
    <source>
        <dbReference type="SAM" id="MobiDB-lite"/>
    </source>
</evidence>
<dbReference type="AlphaFoldDB" id="C3ZRN8"/>
<feature type="region of interest" description="Disordered" evidence="2">
    <location>
        <begin position="776"/>
        <end position="795"/>
    </location>
</feature>
<organism>
    <name type="scientific">Branchiostoma floridae</name>
    <name type="common">Florida lancelet</name>
    <name type="synonym">Amphioxus</name>
    <dbReference type="NCBI Taxonomy" id="7739"/>
    <lineage>
        <taxon>Eukaryota</taxon>
        <taxon>Metazoa</taxon>
        <taxon>Chordata</taxon>
        <taxon>Cephalochordata</taxon>
        <taxon>Leptocardii</taxon>
        <taxon>Amphioxiformes</taxon>
        <taxon>Branchiostomatidae</taxon>
        <taxon>Branchiostoma</taxon>
    </lineage>
</organism>
<gene>
    <name evidence="3" type="ORF">BRAFLDRAFT_89742</name>
</gene>
<proteinExistence type="predicted"/>
<dbReference type="eggNOG" id="KOG1840">
    <property type="taxonomic scope" value="Eukaryota"/>
</dbReference>
<dbReference type="InParanoid" id="C3ZRN8"/>
<protein>
    <submittedName>
        <fullName evidence="3">Uncharacterized protein</fullName>
    </submittedName>
</protein>
<dbReference type="InterPro" id="IPR019734">
    <property type="entry name" value="TPR_rpt"/>
</dbReference>
<accession>C3ZRN8</accession>
<dbReference type="PANTHER" id="PTHR19959:SF119">
    <property type="entry name" value="FUNGAL LIPASE-LIKE DOMAIN-CONTAINING PROTEIN"/>
    <property type="match status" value="1"/>
</dbReference>
<keyword evidence="1" id="KW-0802">TPR repeat</keyword>
<dbReference type="PROSITE" id="PS50005">
    <property type="entry name" value="TPR"/>
    <property type="match status" value="4"/>
</dbReference>
<dbReference type="Pfam" id="PF13374">
    <property type="entry name" value="TPR_10"/>
    <property type="match status" value="1"/>
</dbReference>
<dbReference type="Pfam" id="PF13432">
    <property type="entry name" value="TPR_16"/>
    <property type="match status" value="1"/>
</dbReference>
<feature type="region of interest" description="Disordered" evidence="2">
    <location>
        <begin position="953"/>
        <end position="996"/>
    </location>
</feature>